<dbReference type="SUPFAM" id="SSF53822">
    <property type="entry name" value="Periplasmic binding protein-like I"/>
    <property type="match status" value="1"/>
</dbReference>
<dbReference type="PANTHER" id="PTHR46847">
    <property type="entry name" value="D-ALLOSE-BINDING PERIPLASMIC PROTEIN-RELATED"/>
    <property type="match status" value="1"/>
</dbReference>
<evidence type="ECO:0000313" key="6">
    <source>
        <dbReference type="Proteomes" id="UP000012488"/>
    </source>
</evidence>
<reference evidence="5 6" key="2">
    <citation type="journal article" date="2013" name="Genome Announc.">
        <title>Draft Genome Sequence of Methylobacterium mesophilicum Strain SR1.6/6, Isolated from Citrus sinensis.</title>
        <authorList>
            <person name="Marinho Almeida D."/>
            <person name="Dini-Andreote F."/>
            <person name="Camargo Neves A.A."/>
            <person name="Juca Ramos R.T."/>
            <person name="Andreote F.D."/>
            <person name="Carneiro A.R."/>
            <person name="Oliveira de Souza Lima A."/>
            <person name="Caracciolo Gomes de Sa P.H."/>
            <person name="Ribeiro Barbosa M.S."/>
            <person name="Araujo W.L."/>
            <person name="Silva A."/>
        </authorList>
    </citation>
    <scope>NUCLEOTIDE SEQUENCE [LARGE SCALE GENOMIC DNA]</scope>
    <source>
        <strain evidence="5 6">SR1.6/6</strain>
    </source>
</reference>
<organism evidence="5 6">
    <name type="scientific">Methylobacterium mesophilicum SR1.6/6</name>
    <dbReference type="NCBI Taxonomy" id="908290"/>
    <lineage>
        <taxon>Bacteria</taxon>
        <taxon>Pseudomonadati</taxon>
        <taxon>Pseudomonadota</taxon>
        <taxon>Alphaproteobacteria</taxon>
        <taxon>Hyphomicrobiales</taxon>
        <taxon>Methylobacteriaceae</taxon>
        <taxon>Methylobacterium</taxon>
    </lineage>
</organism>
<dbReference type="GO" id="GO:0030313">
    <property type="term" value="C:cell envelope"/>
    <property type="evidence" value="ECO:0007669"/>
    <property type="project" value="UniProtKB-SubCell"/>
</dbReference>
<evidence type="ECO:0000256" key="1">
    <source>
        <dbReference type="ARBA" id="ARBA00004196"/>
    </source>
</evidence>
<dbReference type="Pfam" id="PF13407">
    <property type="entry name" value="Peripla_BP_4"/>
    <property type="match status" value="1"/>
</dbReference>
<evidence type="ECO:0000259" key="4">
    <source>
        <dbReference type="Pfam" id="PF13407"/>
    </source>
</evidence>
<feature type="domain" description="Periplasmic binding protein" evidence="4">
    <location>
        <begin position="50"/>
        <end position="294"/>
    </location>
</feature>
<sequence>MGRMGQDRREGPRAMVALMAALLSLACGMMPALSATIGIAMPPPAAATRTLLEGIAEQAKAHDVAVAYAHAPDGAGAQQVAQVRQLIAVKVDALLITPVETSVRPTLTRLAREADIPLVFLDDGPPDPWPLGRIASVRPHDLVAGRLQMRKLAQMLNGTGRLALIAGNPAHAGAALRMQGIKDVLAGFAGLRLVAEDAADGDRGKARTLVAGWLAGNIGIDAIATANDAMALGAADAVEAAGIPPGRILIGGVDASADGLTAMQRKRLAVTVYQDAALQGRRAVDIALAMMRHEPVRLIDWMPVELITDRMSTTHFAK</sequence>
<gene>
    <name evidence="5" type="ORF">MMSR116_07070</name>
</gene>
<comment type="subcellular location">
    <subcellularLocation>
        <location evidence="1">Cell envelope</location>
    </subcellularLocation>
</comment>
<dbReference type="EMBL" id="CP043538">
    <property type="protein sequence ID" value="QGY06055.1"/>
    <property type="molecule type" value="Genomic_DNA"/>
</dbReference>
<dbReference type="PANTHER" id="PTHR46847:SF1">
    <property type="entry name" value="D-ALLOSE-BINDING PERIPLASMIC PROTEIN-RELATED"/>
    <property type="match status" value="1"/>
</dbReference>
<dbReference type="Gene3D" id="3.40.50.2300">
    <property type="match status" value="2"/>
</dbReference>
<evidence type="ECO:0000313" key="5">
    <source>
        <dbReference type="EMBL" id="QGY06055.1"/>
    </source>
</evidence>
<dbReference type="AlphaFoldDB" id="A0A6B9G345"/>
<evidence type="ECO:0000256" key="3">
    <source>
        <dbReference type="ARBA" id="ARBA00022729"/>
    </source>
</evidence>
<dbReference type="OrthoDB" id="250606at2"/>
<name>A0A6B9G345_9HYPH</name>
<dbReference type="KEGG" id="mmes:MMSR116_07070"/>
<accession>A0A6B9G345</accession>
<keyword evidence="3" id="KW-0732">Signal</keyword>
<protein>
    <submittedName>
        <fullName evidence="5">Substrate-binding domain-containing protein</fullName>
    </submittedName>
</protein>
<comment type="similarity">
    <text evidence="2">Belongs to the bacterial solute-binding protein 2 family.</text>
</comment>
<dbReference type="GO" id="GO:0030246">
    <property type="term" value="F:carbohydrate binding"/>
    <property type="evidence" value="ECO:0007669"/>
    <property type="project" value="UniProtKB-ARBA"/>
</dbReference>
<dbReference type="InterPro" id="IPR025997">
    <property type="entry name" value="SBP_2_dom"/>
</dbReference>
<dbReference type="InterPro" id="IPR028082">
    <property type="entry name" value="Peripla_BP_I"/>
</dbReference>
<dbReference type="Proteomes" id="UP000012488">
    <property type="component" value="Chromosome"/>
</dbReference>
<reference evidence="5 6" key="1">
    <citation type="journal article" date="2012" name="Genet. Mol. Biol.">
        <title>Analysis of 16S rRNA and mxaF genes revealing insights into Methylobacterium niche-specific plant association.</title>
        <authorList>
            <person name="Dourado M.N."/>
            <person name="Andreote F.D."/>
            <person name="Dini-Andreote F."/>
            <person name="Conti R."/>
            <person name="Araujo J.M."/>
            <person name="Araujo W.L."/>
        </authorList>
    </citation>
    <scope>NUCLEOTIDE SEQUENCE [LARGE SCALE GENOMIC DNA]</scope>
    <source>
        <strain evidence="5 6">SR1.6/6</strain>
    </source>
</reference>
<proteinExistence type="inferred from homology"/>
<evidence type="ECO:0000256" key="2">
    <source>
        <dbReference type="ARBA" id="ARBA00007639"/>
    </source>
</evidence>
<dbReference type="PROSITE" id="PS51257">
    <property type="entry name" value="PROKAR_LIPOPROTEIN"/>
    <property type="match status" value="1"/>
</dbReference>